<feature type="compositionally biased region" description="Polar residues" evidence="1">
    <location>
        <begin position="89"/>
        <end position="100"/>
    </location>
</feature>
<dbReference type="AlphaFoldDB" id="A0A0N5CR92"/>
<reference evidence="2 3" key="2">
    <citation type="submission" date="2018-11" db="EMBL/GenBank/DDBJ databases">
        <authorList>
            <consortium name="Pathogen Informatics"/>
        </authorList>
    </citation>
    <scope>NUCLEOTIDE SEQUENCE [LARGE SCALE GENOMIC DNA]</scope>
</reference>
<evidence type="ECO:0000313" key="4">
    <source>
        <dbReference type="WBParaSite" id="TCLT_0000274201-mRNA-1"/>
    </source>
</evidence>
<evidence type="ECO:0000313" key="3">
    <source>
        <dbReference type="Proteomes" id="UP000276776"/>
    </source>
</evidence>
<dbReference type="WBParaSite" id="TCLT_0000274201-mRNA-1">
    <property type="protein sequence ID" value="TCLT_0000274201-mRNA-1"/>
    <property type="gene ID" value="TCLT_0000274201"/>
</dbReference>
<proteinExistence type="predicted"/>
<dbReference type="EMBL" id="UYYF01000672">
    <property type="protein sequence ID" value="VDM98862.1"/>
    <property type="molecule type" value="Genomic_DNA"/>
</dbReference>
<dbReference type="Proteomes" id="UP000276776">
    <property type="component" value="Unassembled WGS sequence"/>
</dbReference>
<dbReference type="STRING" id="103827.A0A0N5CR92"/>
<reference evidence="4" key="1">
    <citation type="submission" date="2017-02" db="UniProtKB">
        <authorList>
            <consortium name="WormBaseParasite"/>
        </authorList>
    </citation>
    <scope>IDENTIFICATION</scope>
</reference>
<feature type="region of interest" description="Disordered" evidence="1">
    <location>
        <begin position="207"/>
        <end position="250"/>
    </location>
</feature>
<organism evidence="4">
    <name type="scientific">Thelazia callipaeda</name>
    <name type="common">Oriental eyeworm</name>
    <name type="synonym">Parasitic nematode</name>
    <dbReference type="NCBI Taxonomy" id="103827"/>
    <lineage>
        <taxon>Eukaryota</taxon>
        <taxon>Metazoa</taxon>
        <taxon>Ecdysozoa</taxon>
        <taxon>Nematoda</taxon>
        <taxon>Chromadorea</taxon>
        <taxon>Rhabditida</taxon>
        <taxon>Spirurina</taxon>
        <taxon>Spiruromorpha</taxon>
        <taxon>Thelazioidea</taxon>
        <taxon>Thelaziidae</taxon>
        <taxon>Thelazia</taxon>
    </lineage>
</organism>
<feature type="compositionally biased region" description="Polar residues" evidence="1">
    <location>
        <begin position="209"/>
        <end position="222"/>
    </location>
</feature>
<protein>
    <submittedName>
        <fullName evidence="4">WIYLD domain-containing protein</fullName>
    </submittedName>
</protein>
<name>A0A0N5CR92_THECL</name>
<feature type="region of interest" description="Disordered" evidence="1">
    <location>
        <begin position="84"/>
        <end position="106"/>
    </location>
</feature>
<dbReference type="OrthoDB" id="10029846at2759"/>
<evidence type="ECO:0000256" key="1">
    <source>
        <dbReference type="SAM" id="MobiDB-lite"/>
    </source>
</evidence>
<feature type="region of interest" description="Disordered" evidence="1">
    <location>
        <begin position="129"/>
        <end position="158"/>
    </location>
</feature>
<keyword evidence="3" id="KW-1185">Reference proteome</keyword>
<evidence type="ECO:0000313" key="2">
    <source>
        <dbReference type="EMBL" id="VDM98862.1"/>
    </source>
</evidence>
<accession>A0A0N5CR92</accession>
<sequence length="299" mass="33644">CRGRITTALDDTDVHVVNVHNHQPNAEIVPKRRVRTMLRKLAERGEMPQSEILKKIQDMEVAFGRSREQENAKGYAAERRYISRHMKLKSQSTGSESSSPKMPKYSNYAIRSMGNKEANVNENELNNKVSKDSDSKLEQGATKSDVNVPSKSGGEIPDKMNVFAQIDSNANNHEVSLEDKKALQEESEKKLMKILLRIECSDDEVDSLMTENNGNTADSRQISSSASKKHEHSASNSKQFGTGCTKNESPMSHVDKCALRGLITDEIADIMYKRLWPDGFTHITKLEFMRDVIDKILDS</sequence>
<gene>
    <name evidence="2" type="ORF">TCLT_LOCUS2743</name>
</gene>
<feature type="compositionally biased region" description="Polar residues" evidence="1">
    <location>
        <begin position="141"/>
        <end position="150"/>
    </location>
</feature>
<feature type="compositionally biased region" description="Polar residues" evidence="1">
    <location>
        <begin position="239"/>
        <end position="250"/>
    </location>
</feature>